<dbReference type="SUPFAM" id="SSF56601">
    <property type="entry name" value="beta-lactamase/transpeptidase-like"/>
    <property type="match status" value="1"/>
</dbReference>
<name>A0ABU6EWC6_9ACTN</name>
<dbReference type="InterPro" id="IPR001466">
    <property type="entry name" value="Beta-lactam-related"/>
</dbReference>
<dbReference type="InterPro" id="IPR052907">
    <property type="entry name" value="Beta-lactamase/esterase"/>
</dbReference>
<keyword evidence="3" id="KW-1185">Reference proteome</keyword>
<sequence>MKLSELQGPLSGRADAGLDEVVDRLDRLLSADPDLSFQIAAYVDGRIALDAYGGPHLGRDSLIVPYSTSKNIIGVSVGLLVERGLLDLDATVASYWPEFAQAGKARVTVRQLLSHQAGLPSAQPRLTWDELLDHHKGAERLAATRPLWHPGSAFGYHGLTIGNLAGELVFRITGRTLHDFYEQEIRKPLGAAFYLGLPEGQGLEERRVDVLPMIPPLGEPPKPQGPPHAMQRLTMGSRPEPAVHLANDERSWRFGHPAGSATADALGIATLLAAAVTGVEGAAPLLSPDTVATVGQQQVRGYDEVLDQHDRAHAIVFQKPSKQLAWGGPRSIGHDGACGAVGCVDPDTGVAFAYTVARGPWPGGADPRAVEVARAIGDLVG</sequence>
<dbReference type="EMBL" id="JAOZYC010000001">
    <property type="protein sequence ID" value="MEB8336055.1"/>
    <property type="molecule type" value="Genomic_DNA"/>
</dbReference>
<evidence type="ECO:0000313" key="3">
    <source>
        <dbReference type="Proteomes" id="UP001354931"/>
    </source>
</evidence>
<proteinExistence type="predicted"/>
<dbReference type="InterPro" id="IPR012338">
    <property type="entry name" value="Beta-lactam/transpept-like"/>
</dbReference>
<comment type="caution">
    <text evidence="2">The sequence shown here is derived from an EMBL/GenBank/DDBJ whole genome shotgun (WGS) entry which is preliminary data.</text>
</comment>
<evidence type="ECO:0000259" key="1">
    <source>
        <dbReference type="Pfam" id="PF00144"/>
    </source>
</evidence>
<dbReference type="RefSeq" id="WP_326013618.1">
    <property type="nucleotide sequence ID" value="NZ_JAOZYC010000001.1"/>
</dbReference>
<dbReference type="Proteomes" id="UP001354931">
    <property type="component" value="Unassembled WGS sequence"/>
</dbReference>
<organism evidence="2 3">
    <name type="scientific">Streptomyces endophyticus</name>
    <dbReference type="NCBI Taxonomy" id="714166"/>
    <lineage>
        <taxon>Bacteria</taxon>
        <taxon>Bacillati</taxon>
        <taxon>Actinomycetota</taxon>
        <taxon>Actinomycetes</taxon>
        <taxon>Kitasatosporales</taxon>
        <taxon>Streptomycetaceae</taxon>
        <taxon>Streptomyces</taxon>
    </lineage>
</organism>
<reference evidence="2 3" key="1">
    <citation type="submission" date="2022-10" db="EMBL/GenBank/DDBJ databases">
        <authorList>
            <person name="Xie J."/>
            <person name="Shen N."/>
        </authorList>
    </citation>
    <scope>NUCLEOTIDE SEQUENCE [LARGE SCALE GENOMIC DNA]</scope>
    <source>
        <strain evidence="2 3">YIM65594</strain>
    </source>
</reference>
<gene>
    <name evidence="2" type="ORF">OKJ99_00785</name>
</gene>
<evidence type="ECO:0000313" key="2">
    <source>
        <dbReference type="EMBL" id="MEB8336055.1"/>
    </source>
</evidence>
<protein>
    <submittedName>
        <fullName evidence="2">Beta-lactamase family protein</fullName>
    </submittedName>
</protein>
<dbReference type="PANTHER" id="PTHR43319">
    <property type="entry name" value="BETA-LACTAMASE-RELATED"/>
    <property type="match status" value="1"/>
</dbReference>
<dbReference type="Pfam" id="PF00144">
    <property type="entry name" value="Beta-lactamase"/>
    <property type="match status" value="1"/>
</dbReference>
<dbReference type="Gene3D" id="3.40.710.10">
    <property type="entry name" value="DD-peptidase/beta-lactamase superfamily"/>
    <property type="match status" value="1"/>
</dbReference>
<feature type="domain" description="Beta-lactamase-related" evidence="1">
    <location>
        <begin position="26"/>
        <end position="370"/>
    </location>
</feature>
<accession>A0ABU6EWC6</accession>
<dbReference type="PANTHER" id="PTHR43319:SF3">
    <property type="entry name" value="BETA-LACTAMASE-RELATED DOMAIN-CONTAINING PROTEIN"/>
    <property type="match status" value="1"/>
</dbReference>